<dbReference type="EMBL" id="BOMI01000003">
    <property type="protein sequence ID" value="GID71690.1"/>
    <property type="molecule type" value="Genomic_DNA"/>
</dbReference>
<organism evidence="3 4">
    <name type="scientific">Paractinoplanes deccanensis</name>
    <dbReference type="NCBI Taxonomy" id="113561"/>
    <lineage>
        <taxon>Bacteria</taxon>
        <taxon>Bacillati</taxon>
        <taxon>Actinomycetota</taxon>
        <taxon>Actinomycetes</taxon>
        <taxon>Micromonosporales</taxon>
        <taxon>Micromonosporaceae</taxon>
        <taxon>Paractinoplanes</taxon>
    </lineage>
</organism>
<sequence>MVAQELSPGRRMAAIGILQRDDPALRTPARPFDLPVDAAEARRVIARVRSAMDRVARAHVFAKGMGLAAPQIGIHRAAAVIRPADPGSSEIVLLNPRIVDESGRDVQYEGCMSFFDVRGRVDRPASVVVEHRRLDGGLAVTRFAGGMARHVCHEIDHLEGRFYTDRMPAGDDVIPLSQYRGTGHPWS</sequence>
<reference evidence="3 4" key="1">
    <citation type="submission" date="2021-01" db="EMBL/GenBank/DDBJ databases">
        <title>Whole genome shotgun sequence of Actinoplanes deccanensis NBRC 13994.</title>
        <authorList>
            <person name="Komaki H."/>
            <person name="Tamura T."/>
        </authorList>
    </citation>
    <scope>NUCLEOTIDE SEQUENCE [LARGE SCALE GENOMIC DNA]</scope>
    <source>
        <strain evidence="3 4">NBRC 13994</strain>
    </source>
</reference>
<gene>
    <name evidence="2" type="primary">def</name>
    <name evidence="3" type="ORF">Ade02nite_03310</name>
</gene>
<dbReference type="PIRSF" id="PIRSF004749">
    <property type="entry name" value="Pep_def"/>
    <property type="match status" value="1"/>
</dbReference>
<accession>A0ABQ3XVF0</accession>
<evidence type="ECO:0000313" key="4">
    <source>
        <dbReference type="Proteomes" id="UP000609879"/>
    </source>
</evidence>
<evidence type="ECO:0000313" key="3">
    <source>
        <dbReference type="EMBL" id="GID71690.1"/>
    </source>
</evidence>
<feature type="binding site" evidence="2">
    <location>
        <position position="153"/>
    </location>
    <ligand>
        <name>Fe cation</name>
        <dbReference type="ChEBI" id="CHEBI:24875"/>
    </ligand>
</feature>
<dbReference type="HAMAP" id="MF_00163">
    <property type="entry name" value="Pep_deformylase"/>
    <property type="match status" value="1"/>
</dbReference>
<dbReference type="Gene3D" id="3.90.45.10">
    <property type="entry name" value="Peptide deformylase"/>
    <property type="match status" value="1"/>
</dbReference>
<dbReference type="InterPro" id="IPR036821">
    <property type="entry name" value="Peptide_deformylase_sf"/>
</dbReference>
<evidence type="ECO:0000256" key="2">
    <source>
        <dbReference type="HAMAP-Rule" id="MF_00163"/>
    </source>
</evidence>
<feature type="active site" evidence="2">
    <location>
        <position position="154"/>
    </location>
</feature>
<evidence type="ECO:0000256" key="1">
    <source>
        <dbReference type="ARBA" id="ARBA00010759"/>
    </source>
</evidence>
<comment type="cofactor">
    <cofactor evidence="2">
        <name>Fe(2+)</name>
        <dbReference type="ChEBI" id="CHEBI:29033"/>
    </cofactor>
    <text evidence="2">Binds 1 Fe(2+) ion.</text>
</comment>
<keyword evidence="2" id="KW-0648">Protein biosynthesis</keyword>
<keyword evidence="2" id="KW-0479">Metal-binding</keyword>
<comment type="similarity">
    <text evidence="1 2">Belongs to the polypeptide deformylase family.</text>
</comment>
<protein>
    <recommendedName>
        <fullName evidence="2">Peptide deformylase</fullName>
        <shortName evidence="2">PDF</shortName>
        <ecNumber evidence="2">3.5.1.88</ecNumber>
    </recommendedName>
    <alternativeName>
        <fullName evidence="2">Polypeptide deformylase</fullName>
    </alternativeName>
</protein>
<dbReference type="PANTHER" id="PTHR10458">
    <property type="entry name" value="PEPTIDE DEFORMYLASE"/>
    <property type="match status" value="1"/>
</dbReference>
<dbReference type="SUPFAM" id="SSF56420">
    <property type="entry name" value="Peptide deformylase"/>
    <property type="match status" value="1"/>
</dbReference>
<comment type="function">
    <text evidence="2">Removes the formyl group from the N-terminal Met of newly synthesized proteins. Requires at least a dipeptide for an efficient rate of reaction. N-terminal L-methionine is a prerequisite for activity but the enzyme has broad specificity at other positions.</text>
</comment>
<dbReference type="Proteomes" id="UP000609879">
    <property type="component" value="Unassembled WGS sequence"/>
</dbReference>
<keyword evidence="2" id="KW-0378">Hydrolase</keyword>
<name>A0ABQ3XVF0_9ACTN</name>
<comment type="caution">
    <text evidence="3">The sequence shown here is derived from an EMBL/GenBank/DDBJ whole genome shotgun (WGS) entry which is preliminary data.</text>
</comment>
<proteinExistence type="inferred from homology"/>
<dbReference type="InterPro" id="IPR023635">
    <property type="entry name" value="Peptide_deformylase"/>
</dbReference>
<dbReference type="RefSeq" id="WP_203759667.1">
    <property type="nucleotide sequence ID" value="NZ_BAAABO010000004.1"/>
</dbReference>
<dbReference type="PRINTS" id="PR01576">
    <property type="entry name" value="PDEFORMYLASE"/>
</dbReference>
<keyword evidence="2" id="KW-0408">Iron</keyword>
<keyword evidence="4" id="KW-1185">Reference proteome</keyword>
<dbReference type="PANTHER" id="PTHR10458:SF22">
    <property type="entry name" value="PEPTIDE DEFORMYLASE"/>
    <property type="match status" value="1"/>
</dbReference>
<comment type="catalytic activity">
    <reaction evidence="2">
        <text>N-terminal N-formyl-L-methionyl-[peptide] + H2O = N-terminal L-methionyl-[peptide] + formate</text>
        <dbReference type="Rhea" id="RHEA:24420"/>
        <dbReference type="Rhea" id="RHEA-COMP:10639"/>
        <dbReference type="Rhea" id="RHEA-COMP:10640"/>
        <dbReference type="ChEBI" id="CHEBI:15377"/>
        <dbReference type="ChEBI" id="CHEBI:15740"/>
        <dbReference type="ChEBI" id="CHEBI:49298"/>
        <dbReference type="ChEBI" id="CHEBI:64731"/>
        <dbReference type="EC" id="3.5.1.88"/>
    </reaction>
</comment>
<dbReference type="Pfam" id="PF01327">
    <property type="entry name" value="Pep_deformylase"/>
    <property type="match status" value="1"/>
</dbReference>
<feature type="binding site" evidence="2">
    <location>
        <position position="111"/>
    </location>
    <ligand>
        <name>Fe cation</name>
        <dbReference type="ChEBI" id="CHEBI:24875"/>
    </ligand>
</feature>
<feature type="binding site" evidence="2">
    <location>
        <position position="157"/>
    </location>
    <ligand>
        <name>Fe cation</name>
        <dbReference type="ChEBI" id="CHEBI:24875"/>
    </ligand>
</feature>
<dbReference type="EC" id="3.5.1.88" evidence="2"/>